<proteinExistence type="predicted"/>
<keyword evidence="1" id="KW-0812">Transmembrane</keyword>
<organism evidence="2">
    <name type="scientific">marine sediment metagenome</name>
    <dbReference type="NCBI Taxonomy" id="412755"/>
    <lineage>
        <taxon>unclassified sequences</taxon>
        <taxon>metagenomes</taxon>
        <taxon>ecological metagenomes</taxon>
    </lineage>
</organism>
<sequence>MDDPLLWVAVASAALSGFFSLNAYALRDTSRRKLDPAFKGRSARRLAPLVEHLSELRMICGLLRSLCNLALLVAVLRLFEFKAGKPDIVSLLAAVGLS</sequence>
<gene>
    <name evidence="2" type="ORF">S01H1_78601</name>
</gene>
<keyword evidence="1" id="KW-0472">Membrane</keyword>
<feature type="transmembrane region" description="Helical" evidence="1">
    <location>
        <begin position="6"/>
        <end position="26"/>
    </location>
</feature>
<keyword evidence="1" id="KW-1133">Transmembrane helix</keyword>
<name>X0ZEY9_9ZZZZ</name>
<feature type="non-terminal residue" evidence="2">
    <location>
        <position position="98"/>
    </location>
</feature>
<accession>X0ZEY9</accession>
<dbReference type="AlphaFoldDB" id="X0ZEY9"/>
<reference evidence="2" key="1">
    <citation type="journal article" date="2014" name="Front. Microbiol.">
        <title>High frequency of phylogenetically diverse reductive dehalogenase-homologous genes in deep subseafloor sedimentary metagenomes.</title>
        <authorList>
            <person name="Kawai M."/>
            <person name="Futagami T."/>
            <person name="Toyoda A."/>
            <person name="Takaki Y."/>
            <person name="Nishi S."/>
            <person name="Hori S."/>
            <person name="Arai W."/>
            <person name="Tsubouchi T."/>
            <person name="Morono Y."/>
            <person name="Uchiyama I."/>
            <person name="Ito T."/>
            <person name="Fujiyama A."/>
            <person name="Inagaki F."/>
            <person name="Takami H."/>
        </authorList>
    </citation>
    <scope>NUCLEOTIDE SEQUENCE</scope>
    <source>
        <strain evidence="2">Expedition CK06-06</strain>
    </source>
</reference>
<evidence type="ECO:0000313" key="2">
    <source>
        <dbReference type="EMBL" id="GAG46901.1"/>
    </source>
</evidence>
<evidence type="ECO:0000256" key="1">
    <source>
        <dbReference type="SAM" id="Phobius"/>
    </source>
</evidence>
<protein>
    <recommendedName>
        <fullName evidence="3">CNNM transmembrane domain-containing protein</fullName>
    </recommendedName>
</protein>
<dbReference type="EMBL" id="BARS01052909">
    <property type="protein sequence ID" value="GAG46901.1"/>
    <property type="molecule type" value="Genomic_DNA"/>
</dbReference>
<evidence type="ECO:0008006" key="3">
    <source>
        <dbReference type="Google" id="ProtNLM"/>
    </source>
</evidence>
<comment type="caution">
    <text evidence="2">The sequence shown here is derived from an EMBL/GenBank/DDBJ whole genome shotgun (WGS) entry which is preliminary data.</text>
</comment>